<dbReference type="STRING" id="439228.SAMN06295920_111105"/>
<keyword evidence="10" id="KW-1185">Reference proteome</keyword>
<evidence type="ECO:0000256" key="7">
    <source>
        <dbReference type="SAM" id="SignalP"/>
    </source>
</evidence>
<dbReference type="InterPro" id="IPR001915">
    <property type="entry name" value="Peptidase_M48"/>
</dbReference>
<keyword evidence="4" id="KW-0378">Hydrolase</keyword>
<keyword evidence="6" id="KW-0482">Metalloprotease</keyword>
<feature type="chain" id="PRO_5012888481" evidence="7">
    <location>
        <begin position="23"/>
        <end position="607"/>
    </location>
</feature>
<dbReference type="PANTHER" id="PTHR22726:SF1">
    <property type="entry name" value="METALLOENDOPEPTIDASE OMA1, MITOCHONDRIAL"/>
    <property type="match status" value="1"/>
</dbReference>
<evidence type="ECO:0000256" key="6">
    <source>
        <dbReference type="ARBA" id="ARBA00023049"/>
    </source>
</evidence>
<evidence type="ECO:0000313" key="9">
    <source>
        <dbReference type="EMBL" id="SKC01729.1"/>
    </source>
</evidence>
<evidence type="ECO:0000256" key="1">
    <source>
        <dbReference type="ARBA" id="ARBA00001947"/>
    </source>
</evidence>
<keyword evidence="5" id="KW-0862">Zinc</keyword>
<dbReference type="InterPro" id="IPR051156">
    <property type="entry name" value="Mito/Outer_Membr_Metalloprot"/>
</dbReference>
<dbReference type="GO" id="GO:0046872">
    <property type="term" value="F:metal ion binding"/>
    <property type="evidence" value="ECO:0007669"/>
    <property type="project" value="UniProtKB-KW"/>
</dbReference>
<dbReference type="EMBL" id="FUYM01000011">
    <property type="protein sequence ID" value="SKC01729.1"/>
    <property type="molecule type" value="Genomic_DNA"/>
</dbReference>
<keyword evidence="7" id="KW-0732">Signal</keyword>
<proteinExistence type="predicted"/>
<accession>A0A1T5G030</accession>
<dbReference type="Pfam" id="PF01435">
    <property type="entry name" value="Peptidase_M48"/>
    <property type="match status" value="1"/>
</dbReference>
<reference evidence="10" key="1">
    <citation type="submission" date="2017-02" db="EMBL/GenBank/DDBJ databases">
        <authorList>
            <person name="Varghese N."/>
            <person name="Submissions S."/>
        </authorList>
    </citation>
    <scope>NUCLEOTIDE SEQUENCE [LARGE SCALE GENOMIC DNA]</scope>
    <source>
        <strain evidence="10">UM2</strain>
    </source>
</reference>
<comment type="cofactor">
    <cofactor evidence="1">
        <name>Zn(2+)</name>
        <dbReference type="ChEBI" id="CHEBI:29105"/>
    </cofactor>
</comment>
<keyword evidence="2" id="KW-0645">Protease</keyword>
<evidence type="ECO:0000256" key="3">
    <source>
        <dbReference type="ARBA" id="ARBA00022723"/>
    </source>
</evidence>
<organism evidence="9 10">
    <name type="scientific">Rhizorhabdus histidinilytica</name>
    <dbReference type="NCBI Taxonomy" id="439228"/>
    <lineage>
        <taxon>Bacteria</taxon>
        <taxon>Pseudomonadati</taxon>
        <taxon>Pseudomonadota</taxon>
        <taxon>Alphaproteobacteria</taxon>
        <taxon>Sphingomonadales</taxon>
        <taxon>Sphingomonadaceae</taxon>
        <taxon>Rhizorhabdus</taxon>
    </lineage>
</organism>
<dbReference type="Proteomes" id="UP000189818">
    <property type="component" value="Unassembled WGS sequence"/>
</dbReference>
<feature type="domain" description="Peptidase M48" evidence="8">
    <location>
        <begin position="166"/>
        <end position="320"/>
    </location>
</feature>
<keyword evidence="3" id="KW-0479">Metal-binding</keyword>
<dbReference type="Gene3D" id="3.30.2010.10">
    <property type="entry name" value="Metalloproteases ('zincins'), catalytic domain"/>
    <property type="match status" value="1"/>
</dbReference>
<evidence type="ECO:0000313" key="10">
    <source>
        <dbReference type="Proteomes" id="UP000189818"/>
    </source>
</evidence>
<dbReference type="RefSeq" id="WP_079650113.1">
    <property type="nucleotide sequence ID" value="NZ_FUYM01000011.1"/>
</dbReference>
<evidence type="ECO:0000256" key="5">
    <source>
        <dbReference type="ARBA" id="ARBA00022833"/>
    </source>
</evidence>
<name>A0A1T5G030_9SPHN</name>
<sequence>MRHSMILAAVAIALGTAPTIDAAPKKKRAAAPAKVAAAPAEPVVASLPDAPYVPLTGCPVPPAGSLAAVKKVDKKARGKFSIDKAPFISTLDAGDLCVSGNKMRSGAGDTAGSMGLSAQVMNTRSARMDLVDIPAFERELRPVLEAFGKAWPYAPLERTPKLLFRADEAYQAQALPDNTIVVSMGLLEAAQSDSEVLFVLAHEYSHLLLGHFAKAETIAGARGATQAVSVAWSAGSAFTAMKRSGGNVSLATMQSGMDAGARRAAPVAEALRFAVDDIFATSWNRDQENEADALAVDLLIRSNMTIDSYANVFERLQKAFEAQKASYDKRKAAADAAQASMGEAMKGFATSNVAGFAATGGAGMQGFGSGLLKTAGGALVSNLGNITRSMGGDTHLPPEERRKGLAAYFQAGYPTADPPIDTGALIGRIKGKPEFARTVAMRNAYMKARASYFAQDYAGASAQLRALGAGSRTAPTFVNYVAGLAARDQGNVAQAGSFFQAARTGSGVQNLQLYESYTEMEIGAGDMSDSNALIAEGKARFKDPDHFKSIEIKRDIAAGDMAGAQLVYNACMAVKGRDYITERCKAAMPQAAQQPSNPLGFKLPFGG</sequence>
<feature type="signal peptide" evidence="7">
    <location>
        <begin position="1"/>
        <end position="22"/>
    </location>
</feature>
<evidence type="ECO:0000256" key="4">
    <source>
        <dbReference type="ARBA" id="ARBA00022801"/>
    </source>
</evidence>
<dbReference type="GO" id="GO:0004222">
    <property type="term" value="F:metalloendopeptidase activity"/>
    <property type="evidence" value="ECO:0007669"/>
    <property type="project" value="InterPro"/>
</dbReference>
<dbReference type="PANTHER" id="PTHR22726">
    <property type="entry name" value="METALLOENDOPEPTIDASE OMA1"/>
    <property type="match status" value="1"/>
</dbReference>
<evidence type="ECO:0000256" key="2">
    <source>
        <dbReference type="ARBA" id="ARBA00022670"/>
    </source>
</evidence>
<dbReference type="AlphaFoldDB" id="A0A1T5G030"/>
<protein>
    <submittedName>
        <fullName evidence="9">Peptidase family M48</fullName>
    </submittedName>
</protein>
<dbReference type="OrthoDB" id="9810445at2"/>
<evidence type="ECO:0000259" key="8">
    <source>
        <dbReference type="Pfam" id="PF01435"/>
    </source>
</evidence>
<gene>
    <name evidence="9" type="ORF">SAMN06295920_111105</name>
</gene>
<dbReference type="GO" id="GO:0051603">
    <property type="term" value="P:proteolysis involved in protein catabolic process"/>
    <property type="evidence" value="ECO:0007669"/>
    <property type="project" value="TreeGrafter"/>
</dbReference>
<dbReference type="GO" id="GO:0016020">
    <property type="term" value="C:membrane"/>
    <property type="evidence" value="ECO:0007669"/>
    <property type="project" value="TreeGrafter"/>
</dbReference>